<evidence type="ECO:0000259" key="1">
    <source>
        <dbReference type="Pfam" id="PF00535"/>
    </source>
</evidence>
<dbReference type="InterPro" id="IPR050834">
    <property type="entry name" value="Glycosyltransf_2"/>
</dbReference>
<keyword evidence="2" id="KW-0808">Transferase</keyword>
<dbReference type="InterPro" id="IPR029044">
    <property type="entry name" value="Nucleotide-diphossugar_trans"/>
</dbReference>
<dbReference type="OrthoDB" id="786280at2"/>
<sequence>MKAGVSIVICTYNGEKLLPETLRHIALQQVRPDVPWEVIIVDNASTDNTSAVVREEWKKYDVPVRFSLLHQPKPGLTFARELGYTHAQFEYILLCDDDNWLSADYVTLAFDLMEQNPKIGVLGGYGDLVYEEEPPYFATQVRLFANGHQAPESGKVAKNTVYGAGCVLRKSAYDHLFRIGYQPLLTDRLASALSSGGDYEICYALALLGYDIWYDERLAFKHFMKKERQTWGYYLRYLKESSACFEVLDAYNFLVNQGSRSELDFNYRFLKGFLYYVQESLRLIVKQGALDPASDESKINSLLLLGYKTRLLGYRKYFKVRKNFLRLLQFKNEKLILKVAPKNKSVYLSKELKHNLI</sequence>
<dbReference type="SUPFAM" id="SSF53448">
    <property type="entry name" value="Nucleotide-diphospho-sugar transferases"/>
    <property type="match status" value="1"/>
</dbReference>
<dbReference type="InterPro" id="IPR001173">
    <property type="entry name" value="Glyco_trans_2-like"/>
</dbReference>
<dbReference type="Gene3D" id="3.90.550.10">
    <property type="entry name" value="Spore Coat Polysaccharide Biosynthesis Protein SpsA, Chain A"/>
    <property type="match status" value="1"/>
</dbReference>
<keyword evidence="3" id="KW-1185">Reference proteome</keyword>
<feature type="domain" description="Glycosyltransferase 2-like" evidence="1">
    <location>
        <begin position="6"/>
        <end position="176"/>
    </location>
</feature>
<dbReference type="GO" id="GO:0016740">
    <property type="term" value="F:transferase activity"/>
    <property type="evidence" value="ECO:0007669"/>
    <property type="project" value="UniProtKB-KW"/>
</dbReference>
<dbReference type="EMBL" id="VKKY01000003">
    <property type="protein sequence ID" value="KAA3436789.1"/>
    <property type="molecule type" value="Genomic_DNA"/>
</dbReference>
<comment type="caution">
    <text evidence="2">The sequence shown here is derived from an EMBL/GenBank/DDBJ whole genome shotgun (WGS) entry which is preliminary data.</text>
</comment>
<dbReference type="AlphaFoldDB" id="A0A5B6TCT1"/>
<evidence type="ECO:0000313" key="3">
    <source>
        <dbReference type="Proteomes" id="UP000324133"/>
    </source>
</evidence>
<accession>A0A5B6TCT1</accession>
<evidence type="ECO:0000313" key="2">
    <source>
        <dbReference type="EMBL" id="KAA3436789.1"/>
    </source>
</evidence>
<dbReference type="RefSeq" id="WP_149092728.1">
    <property type="nucleotide sequence ID" value="NZ_VKKY01000003.1"/>
</dbReference>
<protein>
    <submittedName>
        <fullName evidence="2">Glycosyltransferase family 2 protein</fullName>
    </submittedName>
</protein>
<dbReference type="PANTHER" id="PTHR43685:SF14">
    <property type="entry name" value="GLYCOSYLTRANSFERASE 2-LIKE DOMAIN-CONTAINING PROTEIN"/>
    <property type="match status" value="1"/>
</dbReference>
<dbReference type="Proteomes" id="UP000324133">
    <property type="component" value="Unassembled WGS sequence"/>
</dbReference>
<reference evidence="2 3" key="1">
    <citation type="submission" date="2019-07" db="EMBL/GenBank/DDBJ databases">
        <title>Rufibacter sp. nov., isolated from lake sediment.</title>
        <authorList>
            <person name="Qu J.-H."/>
        </authorList>
    </citation>
    <scope>NUCLEOTIDE SEQUENCE [LARGE SCALE GENOMIC DNA]</scope>
    <source>
        <strain evidence="2 3">NBS58-1</strain>
    </source>
</reference>
<proteinExistence type="predicted"/>
<gene>
    <name evidence="2" type="ORF">FOA19_20650</name>
</gene>
<name>A0A5B6TCT1_9BACT</name>
<dbReference type="PANTHER" id="PTHR43685">
    <property type="entry name" value="GLYCOSYLTRANSFERASE"/>
    <property type="match status" value="1"/>
</dbReference>
<dbReference type="CDD" id="cd00761">
    <property type="entry name" value="Glyco_tranf_GTA_type"/>
    <property type="match status" value="1"/>
</dbReference>
<organism evidence="2 3">
    <name type="scientific">Rufibacter hautae</name>
    <dbReference type="NCBI Taxonomy" id="2595005"/>
    <lineage>
        <taxon>Bacteria</taxon>
        <taxon>Pseudomonadati</taxon>
        <taxon>Bacteroidota</taxon>
        <taxon>Cytophagia</taxon>
        <taxon>Cytophagales</taxon>
        <taxon>Hymenobacteraceae</taxon>
        <taxon>Rufibacter</taxon>
    </lineage>
</organism>
<dbReference type="Pfam" id="PF00535">
    <property type="entry name" value="Glycos_transf_2"/>
    <property type="match status" value="1"/>
</dbReference>